<sequence>HEDTKITLDLDVSDADSLDDDVHIIVRDDNQKPVVGESIEPPQPELDNGVGFQLGRHCNRYIIIH</sequence>
<evidence type="ECO:0000313" key="2">
    <source>
        <dbReference type="Proteomes" id="UP000265520"/>
    </source>
</evidence>
<organism evidence="1 2">
    <name type="scientific">Trifolium medium</name>
    <dbReference type="NCBI Taxonomy" id="97028"/>
    <lineage>
        <taxon>Eukaryota</taxon>
        <taxon>Viridiplantae</taxon>
        <taxon>Streptophyta</taxon>
        <taxon>Embryophyta</taxon>
        <taxon>Tracheophyta</taxon>
        <taxon>Spermatophyta</taxon>
        <taxon>Magnoliopsida</taxon>
        <taxon>eudicotyledons</taxon>
        <taxon>Gunneridae</taxon>
        <taxon>Pentapetalae</taxon>
        <taxon>rosids</taxon>
        <taxon>fabids</taxon>
        <taxon>Fabales</taxon>
        <taxon>Fabaceae</taxon>
        <taxon>Papilionoideae</taxon>
        <taxon>50 kb inversion clade</taxon>
        <taxon>NPAAA clade</taxon>
        <taxon>Hologalegina</taxon>
        <taxon>IRL clade</taxon>
        <taxon>Trifolieae</taxon>
        <taxon>Trifolium</taxon>
    </lineage>
</organism>
<accession>A0A392W0B9</accession>
<feature type="non-terminal residue" evidence="1">
    <location>
        <position position="1"/>
    </location>
</feature>
<name>A0A392W0B9_9FABA</name>
<reference evidence="1 2" key="1">
    <citation type="journal article" date="2018" name="Front. Plant Sci.">
        <title>Red Clover (Trifolium pratense) and Zigzag Clover (T. medium) - A Picture of Genomic Similarities and Differences.</title>
        <authorList>
            <person name="Dluhosova J."/>
            <person name="Istvanek J."/>
            <person name="Nedelnik J."/>
            <person name="Repkova J."/>
        </authorList>
    </citation>
    <scope>NUCLEOTIDE SEQUENCE [LARGE SCALE GENOMIC DNA]</scope>
    <source>
        <strain evidence="2">cv. 10/8</strain>
        <tissue evidence="1">Leaf</tissue>
    </source>
</reference>
<keyword evidence="2" id="KW-1185">Reference proteome</keyword>
<evidence type="ECO:0000313" key="1">
    <source>
        <dbReference type="EMBL" id="MCI93707.1"/>
    </source>
</evidence>
<dbReference type="Proteomes" id="UP000265520">
    <property type="component" value="Unassembled WGS sequence"/>
</dbReference>
<protein>
    <submittedName>
        <fullName evidence="1">Uncharacterized protein</fullName>
    </submittedName>
</protein>
<proteinExistence type="predicted"/>
<comment type="caution">
    <text evidence="1">The sequence shown here is derived from an EMBL/GenBank/DDBJ whole genome shotgun (WGS) entry which is preliminary data.</text>
</comment>
<dbReference type="EMBL" id="LXQA011336480">
    <property type="protein sequence ID" value="MCI93707.1"/>
    <property type="molecule type" value="Genomic_DNA"/>
</dbReference>
<dbReference type="AlphaFoldDB" id="A0A392W0B9"/>